<dbReference type="EMBL" id="NBIV01000142">
    <property type="protein sequence ID" value="PXF42977.1"/>
    <property type="molecule type" value="Genomic_DNA"/>
</dbReference>
<dbReference type="AlphaFoldDB" id="A0A2V3ILQ3"/>
<accession>A0A2V3ILQ3</accession>
<proteinExistence type="predicted"/>
<protein>
    <submittedName>
        <fullName evidence="1">Uncharacterized protein</fullName>
    </submittedName>
</protein>
<sequence length="144" mass="16018">MGIWNYSLRRASAISLRRFNNEGDRSSKEHLEEIMKSFDSQSRALAGGGATVLESGTVKINTKYGGHVTASAVLDVLMERKRRRNEPETEAEVRHLKSLASERAVRRLCLNETREARRVSASARAVCGSLKVCNAENISARKND</sequence>
<dbReference type="Proteomes" id="UP000247409">
    <property type="component" value="Unassembled WGS sequence"/>
</dbReference>
<name>A0A2V3ILQ3_9FLOR</name>
<organism evidence="1 2">
    <name type="scientific">Gracilariopsis chorda</name>
    <dbReference type="NCBI Taxonomy" id="448386"/>
    <lineage>
        <taxon>Eukaryota</taxon>
        <taxon>Rhodophyta</taxon>
        <taxon>Florideophyceae</taxon>
        <taxon>Rhodymeniophycidae</taxon>
        <taxon>Gracilariales</taxon>
        <taxon>Gracilariaceae</taxon>
        <taxon>Gracilariopsis</taxon>
    </lineage>
</organism>
<keyword evidence="2" id="KW-1185">Reference proteome</keyword>
<gene>
    <name evidence="1" type="ORF">BWQ96_07281</name>
</gene>
<reference evidence="1 2" key="1">
    <citation type="journal article" date="2018" name="Mol. Biol. Evol.">
        <title>Analysis of the draft genome of the red seaweed Gracilariopsis chorda provides insights into genome size evolution in Rhodophyta.</title>
        <authorList>
            <person name="Lee J."/>
            <person name="Yang E.C."/>
            <person name="Graf L."/>
            <person name="Yang J.H."/>
            <person name="Qiu H."/>
            <person name="Zel Zion U."/>
            <person name="Chan C.X."/>
            <person name="Stephens T.G."/>
            <person name="Weber A.P.M."/>
            <person name="Boo G.H."/>
            <person name="Boo S.M."/>
            <person name="Kim K.M."/>
            <person name="Shin Y."/>
            <person name="Jung M."/>
            <person name="Lee S.J."/>
            <person name="Yim H.S."/>
            <person name="Lee J.H."/>
            <person name="Bhattacharya D."/>
            <person name="Yoon H.S."/>
        </authorList>
    </citation>
    <scope>NUCLEOTIDE SEQUENCE [LARGE SCALE GENOMIC DNA]</scope>
    <source>
        <strain evidence="1 2">SKKU-2015</strain>
        <tissue evidence="1">Whole body</tissue>
    </source>
</reference>
<evidence type="ECO:0000313" key="2">
    <source>
        <dbReference type="Proteomes" id="UP000247409"/>
    </source>
</evidence>
<comment type="caution">
    <text evidence="1">The sequence shown here is derived from an EMBL/GenBank/DDBJ whole genome shotgun (WGS) entry which is preliminary data.</text>
</comment>
<evidence type="ECO:0000313" key="1">
    <source>
        <dbReference type="EMBL" id="PXF42977.1"/>
    </source>
</evidence>